<protein>
    <submittedName>
        <fullName evidence="1">Uncharacterized protein</fullName>
    </submittedName>
</protein>
<proteinExistence type="predicted"/>
<dbReference type="InParanoid" id="A0A409X4L0"/>
<evidence type="ECO:0000313" key="1">
    <source>
        <dbReference type="EMBL" id="PPQ85689.1"/>
    </source>
</evidence>
<evidence type="ECO:0000313" key="2">
    <source>
        <dbReference type="Proteomes" id="UP000284706"/>
    </source>
</evidence>
<dbReference type="Proteomes" id="UP000284706">
    <property type="component" value="Unassembled WGS sequence"/>
</dbReference>
<name>A0A409X4L0_9AGAR</name>
<comment type="caution">
    <text evidence="1">The sequence shown here is derived from an EMBL/GenBank/DDBJ whole genome shotgun (WGS) entry which is preliminary data.</text>
</comment>
<keyword evidence="2" id="KW-1185">Reference proteome</keyword>
<gene>
    <name evidence="1" type="ORF">CVT26_011330</name>
</gene>
<reference evidence="1 2" key="1">
    <citation type="journal article" date="2018" name="Evol. Lett.">
        <title>Horizontal gene cluster transfer increased hallucinogenic mushroom diversity.</title>
        <authorList>
            <person name="Reynolds H.T."/>
            <person name="Vijayakumar V."/>
            <person name="Gluck-Thaler E."/>
            <person name="Korotkin H.B."/>
            <person name="Matheny P.B."/>
            <person name="Slot J.C."/>
        </authorList>
    </citation>
    <scope>NUCLEOTIDE SEQUENCE [LARGE SCALE GENOMIC DNA]</scope>
    <source>
        <strain evidence="1 2">SRW20</strain>
    </source>
</reference>
<dbReference type="AlphaFoldDB" id="A0A409X4L0"/>
<accession>A0A409X4L0</accession>
<sequence length="105" mass="11903">MPGRSSSRPEFDAPSTRLTALDAIKVDSTHLFPRPRFEISSFSFRPSGSTQDDKKAWLELYSTQQVANKKYIINIIDFVTSTADCFSDWYRSPLATVEYIVLCTA</sequence>
<dbReference type="EMBL" id="NHYE01004243">
    <property type="protein sequence ID" value="PPQ85689.1"/>
    <property type="molecule type" value="Genomic_DNA"/>
</dbReference>
<organism evidence="1 2">
    <name type="scientific">Gymnopilus dilepis</name>
    <dbReference type="NCBI Taxonomy" id="231916"/>
    <lineage>
        <taxon>Eukaryota</taxon>
        <taxon>Fungi</taxon>
        <taxon>Dikarya</taxon>
        <taxon>Basidiomycota</taxon>
        <taxon>Agaricomycotina</taxon>
        <taxon>Agaricomycetes</taxon>
        <taxon>Agaricomycetidae</taxon>
        <taxon>Agaricales</taxon>
        <taxon>Agaricineae</taxon>
        <taxon>Hymenogastraceae</taxon>
        <taxon>Gymnopilus</taxon>
    </lineage>
</organism>